<dbReference type="EMBL" id="CM051404">
    <property type="protein sequence ID" value="KAJ4706169.1"/>
    <property type="molecule type" value="Genomic_DNA"/>
</dbReference>
<comment type="caution">
    <text evidence="1">The sequence shown here is derived from an EMBL/GenBank/DDBJ whole genome shotgun (WGS) entry which is preliminary data.</text>
</comment>
<evidence type="ECO:0000313" key="2">
    <source>
        <dbReference type="Proteomes" id="UP001164539"/>
    </source>
</evidence>
<protein>
    <submittedName>
        <fullName evidence="1">Trichome birefringence-like protein</fullName>
    </submittedName>
</protein>
<sequence length="558" mass="61590">MTLASSPRGYSSMVAFPRSLSTILVSVGGLAMFLFFASLLLVSNPIGSTFHLHFNSFDKKLDLSFPSGNQTFTEVDVTNKNSSSGSTLEQSKSSIGRLVDNNVDVTDKYVSPSDSSVQVSKNSNGSSVDMSPISTEEGEAKIGNVASDVGKNIESHERGSPGSENESADSSHDFQAGAMPALPSPTDNATQIGSVVSGCDLYHGSWFYDTLGPLYTNNSCPIITQMQNCQGNGRPDKGYENWRWKPSQCDLPRFDAKKFLELMRGKTLAFIGDSVARNQMESMLCLLWQVEVPKNRGNKRMQRWLFKSTSVMIVRIWSSWLVQKTNEAFDFAPAGVDKLHLDAPDENFMELLPQFDVIVLSSGHWFAKQSVYILNNEIVGGQLWWPDKSRQMKVNNVDAFGISVETIISAIATHPNYTGLTILRSYSPDHYEGGAWNTGGSCTGKERPLGVGELVKNGFTEVMHEKQVTGFNNAIKKATNKSTLRLMDITEAFGYRHDGHPGPYRNPDPNKITKRGPDGRPPPQDCLHWCMPGPVDTWNELVLEIIRREFEGNASSLS</sequence>
<proteinExistence type="predicted"/>
<evidence type="ECO:0000313" key="1">
    <source>
        <dbReference type="EMBL" id="KAJ4706169.1"/>
    </source>
</evidence>
<reference evidence="1 2" key="1">
    <citation type="journal article" date="2023" name="Science">
        <title>Complex scaffold remodeling in plant triterpene biosynthesis.</title>
        <authorList>
            <person name="De La Pena R."/>
            <person name="Hodgson H."/>
            <person name="Liu J.C."/>
            <person name="Stephenson M.J."/>
            <person name="Martin A.C."/>
            <person name="Owen C."/>
            <person name="Harkess A."/>
            <person name="Leebens-Mack J."/>
            <person name="Jimenez L.E."/>
            <person name="Osbourn A."/>
            <person name="Sattely E.S."/>
        </authorList>
    </citation>
    <scope>NUCLEOTIDE SEQUENCE [LARGE SCALE GENOMIC DNA]</scope>
    <source>
        <strain evidence="2">cv. JPN11</strain>
        <tissue evidence="1">Leaf</tissue>
    </source>
</reference>
<accession>A0ACC1X4S5</accession>
<gene>
    <name evidence="1" type="ORF">OWV82_019853</name>
</gene>
<keyword evidence="2" id="KW-1185">Reference proteome</keyword>
<dbReference type="Proteomes" id="UP001164539">
    <property type="component" value="Chromosome 11"/>
</dbReference>
<name>A0ACC1X4S5_MELAZ</name>
<organism evidence="1 2">
    <name type="scientific">Melia azedarach</name>
    <name type="common">Chinaberry tree</name>
    <dbReference type="NCBI Taxonomy" id="155640"/>
    <lineage>
        <taxon>Eukaryota</taxon>
        <taxon>Viridiplantae</taxon>
        <taxon>Streptophyta</taxon>
        <taxon>Embryophyta</taxon>
        <taxon>Tracheophyta</taxon>
        <taxon>Spermatophyta</taxon>
        <taxon>Magnoliopsida</taxon>
        <taxon>eudicotyledons</taxon>
        <taxon>Gunneridae</taxon>
        <taxon>Pentapetalae</taxon>
        <taxon>rosids</taxon>
        <taxon>malvids</taxon>
        <taxon>Sapindales</taxon>
        <taxon>Meliaceae</taxon>
        <taxon>Melia</taxon>
    </lineage>
</organism>